<evidence type="ECO:0000256" key="5">
    <source>
        <dbReference type="ARBA" id="ARBA00023284"/>
    </source>
</evidence>
<evidence type="ECO:0000313" key="8">
    <source>
        <dbReference type="EMBL" id="MDI2097455.1"/>
    </source>
</evidence>
<dbReference type="AlphaFoldDB" id="A0AAW6T7S6"/>
<keyword evidence="9" id="KW-1185">Reference proteome</keyword>
<evidence type="ECO:0000259" key="7">
    <source>
        <dbReference type="PROSITE" id="PS51352"/>
    </source>
</evidence>
<dbReference type="PANTHER" id="PTHR45663:SF40">
    <property type="entry name" value="THIOREDOXIN 2"/>
    <property type="match status" value="1"/>
</dbReference>
<comment type="similarity">
    <text evidence="1">Belongs to the thioredoxin family.</text>
</comment>
<sequence>MASIEITETNLNETISENDIVFLDFWAEWCGPCRAFGPVFERASETHDDIVFGKVNTEEQQQLAAAAGIRSIPTLMAFRENVLVYSQPGALGDAQFTQLIDAVKGLDMEKVHADVAAQKAAQEKSGGGQE</sequence>
<evidence type="ECO:0000256" key="6">
    <source>
        <dbReference type="NCBIfam" id="TIGR01068"/>
    </source>
</evidence>
<dbReference type="PANTHER" id="PTHR45663">
    <property type="entry name" value="GEO12009P1"/>
    <property type="match status" value="1"/>
</dbReference>
<dbReference type="InterPro" id="IPR013766">
    <property type="entry name" value="Thioredoxin_domain"/>
</dbReference>
<evidence type="ECO:0000256" key="2">
    <source>
        <dbReference type="ARBA" id="ARBA00022448"/>
    </source>
</evidence>
<dbReference type="GO" id="GO:0005829">
    <property type="term" value="C:cytosol"/>
    <property type="evidence" value="ECO:0007669"/>
    <property type="project" value="TreeGrafter"/>
</dbReference>
<dbReference type="PROSITE" id="PS00194">
    <property type="entry name" value="THIOREDOXIN_1"/>
    <property type="match status" value="1"/>
</dbReference>
<dbReference type="GO" id="GO:0015035">
    <property type="term" value="F:protein-disulfide reductase activity"/>
    <property type="evidence" value="ECO:0007669"/>
    <property type="project" value="UniProtKB-UniRule"/>
</dbReference>
<dbReference type="CDD" id="cd02947">
    <property type="entry name" value="TRX_family"/>
    <property type="match status" value="1"/>
</dbReference>
<name>A0AAW6T7S6_9MICO</name>
<dbReference type="Gene3D" id="3.40.30.10">
    <property type="entry name" value="Glutaredoxin"/>
    <property type="match status" value="1"/>
</dbReference>
<dbReference type="SUPFAM" id="SSF52833">
    <property type="entry name" value="Thioredoxin-like"/>
    <property type="match status" value="1"/>
</dbReference>
<dbReference type="InterPro" id="IPR005746">
    <property type="entry name" value="Thioredoxin"/>
</dbReference>
<keyword evidence="3" id="KW-0249">Electron transport</keyword>
<protein>
    <recommendedName>
        <fullName evidence="6">Thioredoxin</fullName>
    </recommendedName>
</protein>
<keyword evidence="5" id="KW-0676">Redox-active center</keyword>
<evidence type="ECO:0000256" key="3">
    <source>
        <dbReference type="ARBA" id="ARBA00022982"/>
    </source>
</evidence>
<proteinExistence type="inferred from homology"/>
<dbReference type="PROSITE" id="PS51352">
    <property type="entry name" value="THIOREDOXIN_2"/>
    <property type="match status" value="1"/>
</dbReference>
<comment type="caution">
    <text evidence="8">The sequence shown here is derived from an EMBL/GenBank/DDBJ whole genome shotgun (WGS) entry which is preliminary data.</text>
</comment>
<evidence type="ECO:0000313" key="9">
    <source>
        <dbReference type="Proteomes" id="UP001321506"/>
    </source>
</evidence>
<dbReference type="InterPro" id="IPR017937">
    <property type="entry name" value="Thioredoxin_CS"/>
</dbReference>
<keyword evidence="4" id="KW-1015">Disulfide bond</keyword>
<keyword evidence="2" id="KW-0813">Transport</keyword>
<dbReference type="Pfam" id="PF00085">
    <property type="entry name" value="Thioredoxin"/>
    <property type="match status" value="1"/>
</dbReference>
<reference evidence="8 9" key="1">
    <citation type="submission" date="2023-04" db="EMBL/GenBank/DDBJ databases">
        <title>Klugiella caeni sp. nov. isolated from the sludge of biochemical tank.</title>
        <authorList>
            <person name="Geng K."/>
        </authorList>
    </citation>
    <scope>NUCLEOTIDE SEQUENCE [LARGE SCALE GENOMIC DNA]</scope>
    <source>
        <strain evidence="8 9">YN-L-19</strain>
    </source>
</reference>
<dbReference type="Proteomes" id="UP001321506">
    <property type="component" value="Unassembled WGS sequence"/>
</dbReference>
<accession>A0AAW6T7S6</accession>
<evidence type="ECO:0000256" key="1">
    <source>
        <dbReference type="ARBA" id="ARBA00008987"/>
    </source>
</evidence>
<dbReference type="NCBIfam" id="TIGR01068">
    <property type="entry name" value="thioredoxin"/>
    <property type="match status" value="1"/>
</dbReference>
<dbReference type="RefSeq" id="WP_281487250.1">
    <property type="nucleotide sequence ID" value="NZ_JASATX010000001.1"/>
</dbReference>
<feature type="domain" description="Thioredoxin" evidence="7">
    <location>
        <begin position="1"/>
        <end position="105"/>
    </location>
</feature>
<organism evidence="8 9">
    <name type="scientific">Ruicaihuangia caeni</name>
    <dbReference type="NCBI Taxonomy" id="3042517"/>
    <lineage>
        <taxon>Bacteria</taxon>
        <taxon>Bacillati</taxon>
        <taxon>Actinomycetota</taxon>
        <taxon>Actinomycetes</taxon>
        <taxon>Micrococcales</taxon>
        <taxon>Microbacteriaceae</taxon>
        <taxon>Ruicaihuangia</taxon>
    </lineage>
</organism>
<evidence type="ECO:0000256" key="4">
    <source>
        <dbReference type="ARBA" id="ARBA00023157"/>
    </source>
</evidence>
<dbReference type="EMBL" id="JASATX010000001">
    <property type="protein sequence ID" value="MDI2097455.1"/>
    <property type="molecule type" value="Genomic_DNA"/>
</dbReference>
<dbReference type="PRINTS" id="PR00421">
    <property type="entry name" value="THIOREDOXIN"/>
</dbReference>
<gene>
    <name evidence="8" type="primary">trxA</name>
    <name evidence="8" type="ORF">QF206_00540</name>
</gene>
<dbReference type="InterPro" id="IPR036249">
    <property type="entry name" value="Thioredoxin-like_sf"/>
</dbReference>